<evidence type="ECO:0000256" key="7">
    <source>
        <dbReference type="ARBA" id="ARBA00023237"/>
    </source>
</evidence>
<dbReference type="Gene3D" id="2.40.170.20">
    <property type="entry name" value="TonB-dependent receptor, beta-barrel domain"/>
    <property type="match status" value="1"/>
</dbReference>
<dbReference type="EMBL" id="FOOC01000025">
    <property type="protein sequence ID" value="SFF68455.1"/>
    <property type="molecule type" value="Genomic_DNA"/>
</dbReference>
<dbReference type="InterPro" id="IPR036942">
    <property type="entry name" value="Beta-barrel_TonB_sf"/>
</dbReference>
<sequence length="827" mass="89447">MEGALPVTVISRDDIEAMGKISVADALHASTFNSFGSFKSVSGSSGAGQTVASLRGLGSSRTLVLVDGRRVATSPSLQGAGVDLNTIPLAAVERIEILSDGASAIYGSDAIGGVINIILRRDYSGVEISAGFGRPDNPGADEESASIVAGTSTGDSRMLFGASYTDTLPIFLRDRDYSRSKTGPQNTDGTYNFSQTSGLSLFGNTIFNADFTQTLRPPDAGCQQSLGFYRIRDDVGLTGVENGDICGFDFTQYAADTTQLKTAAVFVKYGYDISTDLGFEITASYAQSESFGRFAPAPDFIFVPGSAPTNPYGEDVYVAHRFLPLGTRDNHNRSGVLSILPVLSYSFGDWEVEGGARISRFTFDDRGSGYLLRSVAAEAAASGAYNPFDLSQPVADGDTTTLPSMTVTTSRDGLTEYREVFTTLRLPLFTLPAGTIDSAWGAEYRRERFFDRYDSQSEAGTVGGSAGNSSEGRRNAYAVFGEVAVPVIEDVEVDLAARYDHYSDAAGGAFSPKLSARWQALHNLVVRGSVGRGFRAPLLSELNAKDTFSAESARDLVTCREAGVPDSDCPEVQYDTFFLANPNLDPERSTQYGFGIAMQPVEWFDFTLDYYNITITDSLTTYSAQSLIFRELLGQALPENTAVIRNPDTGRIEEIRSTTDNIAEISTDGFDLTLNFAFDFGRWGSLRPQLVGSYVLSYVEDDGVLPARDQTGDPGVPEYRINLTLPWSIGALTTTWVTNYIPSTAAATVPGNPNPLDLQRTGHVKANTLHDVQVKWDAPWNGAIIVGIRDVFDEGVSTNFSLNSPFYDQTLYNPAGRTPYARYVQRF</sequence>
<dbReference type="InterPro" id="IPR012910">
    <property type="entry name" value="Plug_dom"/>
</dbReference>
<feature type="domain" description="TonB-dependent receptor-like beta-barrel" evidence="10">
    <location>
        <begin position="382"/>
        <end position="779"/>
    </location>
</feature>
<gene>
    <name evidence="12" type="ORF">SAMN04488120_1252</name>
</gene>
<evidence type="ECO:0000313" key="13">
    <source>
        <dbReference type="Proteomes" id="UP000199771"/>
    </source>
</evidence>
<proteinExistence type="inferred from homology"/>
<dbReference type="SUPFAM" id="SSF56935">
    <property type="entry name" value="Porins"/>
    <property type="match status" value="1"/>
</dbReference>
<keyword evidence="13" id="KW-1185">Reference proteome</keyword>
<accession>A0A1I2KNB4</accession>
<comment type="subcellular location">
    <subcellularLocation>
        <location evidence="1 8">Cell outer membrane</location>
        <topology evidence="1 8">Multi-pass membrane protein</topology>
    </subcellularLocation>
</comment>
<organism evidence="12 13">
    <name type="scientific">Fontimonas thermophila</name>
    <dbReference type="NCBI Taxonomy" id="1076937"/>
    <lineage>
        <taxon>Bacteria</taxon>
        <taxon>Pseudomonadati</taxon>
        <taxon>Pseudomonadota</taxon>
        <taxon>Gammaproteobacteria</taxon>
        <taxon>Nevskiales</taxon>
        <taxon>Nevskiaceae</taxon>
        <taxon>Fontimonas</taxon>
    </lineage>
</organism>
<evidence type="ECO:0000313" key="12">
    <source>
        <dbReference type="EMBL" id="SFF68455.1"/>
    </source>
</evidence>
<evidence type="ECO:0000256" key="5">
    <source>
        <dbReference type="ARBA" id="ARBA00023077"/>
    </source>
</evidence>
<dbReference type="InterPro" id="IPR039426">
    <property type="entry name" value="TonB-dep_rcpt-like"/>
</dbReference>
<comment type="similarity">
    <text evidence="8 9">Belongs to the TonB-dependent receptor family.</text>
</comment>
<evidence type="ECO:0000256" key="8">
    <source>
        <dbReference type="PROSITE-ProRule" id="PRU01360"/>
    </source>
</evidence>
<dbReference type="InterPro" id="IPR000531">
    <property type="entry name" value="Beta-barrel_TonB"/>
</dbReference>
<dbReference type="AlphaFoldDB" id="A0A1I2KNB4"/>
<evidence type="ECO:0000259" key="10">
    <source>
        <dbReference type="Pfam" id="PF00593"/>
    </source>
</evidence>
<dbReference type="CDD" id="cd01347">
    <property type="entry name" value="ligand_gated_channel"/>
    <property type="match status" value="1"/>
</dbReference>
<feature type="domain" description="TonB-dependent receptor plug" evidence="11">
    <location>
        <begin position="5"/>
        <end position="114"/>
    </location>
</feature>
<dbReference type="InterPro" id="IPR037066">
    <property type="entry name" value="Plug_dom_sf"/>
</dbReference>
<evidence type="ECO:0000259" key="11">
    <source>
        <dbReference type="Pfam" id="PF07715"/>
    </source>
</evidence>
<keyword evidence="4 8" id="KW-0812">Transmembrane</keyword>
<keyword evidence="7 8" id="KW-0998">Cell outer membrane</keyword>
<evidence type="ECO:0000256" key="3">
    <source>
        <dbReference type="ARBA" id="ARBA00022452"/>
    </source>
</evidence>
<dbReference type="PANTHER" id="PTHR47234">
    <property type="match status" value="1"/>
</dbReference>
<dbReference type="Pfam" id="PF07715">
    <property type="entry name" value="Plug"/>
    <property type="match status" value="1"/>
</dbReference>
<evidence type="ECO:0000256" key="9">
    <source>
        <dbReference type="RuleBase" id="RU003357"/>
    </source>
</evidence>
<evidence type="ECO:0000256" key="4">
    <source>
        <dbReference type="ARBA" id="ARBA00022692"/>
    </source>
</evidence>
<keyword evidence="2 8" id="KW-0813">Transport</keyword>
<evidence type="ECO:0000256" key="1">
    <source>
        <dbReference type="ARBA" id="ARBA00004571"/>
    </source>
</evidence>
<dbReference type="Pfam" id="PF00593">
    <property type="entry name" value="TonB_dep_Rec_b-barrel"/>
    <property type="match status" value="1"/>
</dbReference>
<evidence type="ECO:0000256" key="6">
    <source>
        <dbReference type="ARBA" id="ARBA00023136"/>
    </source>
</evidence>
<protein>
    <submittedName>
        <fullName evidence="12">Iron complex outermembrane recepter protein</fullName>
    </submittedName>
</protein>
<dbReference type="PANTHER" id="PTHR47234:SF2">
    <property type="entry name" value="TONB-DEPENDENT RECEPTOR"/>
    <property type="match status" value="1"/>
</dbReference>
<evidence type="ECO:0000256" key="2">
    <source>
        <dbReference type="ARBA" id="ARBA00022448"/>
    </source>
</evidence>
<dbReference type="GO" id="GO:0009279">
    <property type="term" value="C:cell outer membrane"/>
    <property type="evidence" value="ECO:0007669"/>
    <property type="project" value="UniProtKB-SubCell"/>
</dbReference>
<dbReference type="Gene3D" id="2.170.130.10">
    <property type="entry name" value="TonB-dependent receptor, plug domain"/>
    <property type="match status" value="1"/>
</dbReference>
<dbReference type="STRING" id="1076937.SAMN04488120_1252"/>
<reference evidence="12 13" key="1">
    <citation type="submission" date="2016-10" db="EMBL/GenBank/DDBJ databases">
        <authorList>
            <person name="de Groot N.N."/>
        </authorList>
    </citation>
    <scope>NUCLEOTIDE SEQUENCE [LARGE SCALE GENOMIC DNA]</scope>
    <source>
        <strain evidence="12 13">DSM 23609</strain>
    </source>
</reference>
<name>A0A1I2KNB4_9GAMM</name>
<keyword evidence="6 8" id="KW-0472">Membrane</keyword>
<dbReference type="PROSITE" id="PS52016">
    <property type="entry name" value="TONB_DEPENDENT_REC_3"/>
    <property type="match status" value="1"/>
</dbReference>
<keyword evidence="5 9" id="KW-0798">TonB box</keyword>
<dbReference type="Proteomes" id="UP000199771">
    <property type="component" value="Unassembled WGS sequence"/>
</dbReference>
<keyword evidence="3 8" id="KW-1134">Transmembrane beta strand</keyword>